<dbReference type="EMBL" id="VDUZ01000032">
    <property type="protein sequence ID" value="TXL72494.1"/>
    <property type="molecule type" value="Genomic_DNA"/>
</dbReference>
<dbReference type="AlphaFoldDB" id="A0A5C8PGS0"/>
<evidence type="ECO:0000259" key="12">
    <source>
        <dbReference type="PROSITE" id="PS51177"/>
    </source>
</evidence>
<evidence type="ECO:0000256" key="6">
    <source>
        <dbReference type="ARBA" id="ARBA00013950"/>
    </source>
</evidence>
<keyword evidence="8 13" id="KW-0808">Transferase</keyword>
<evidence type="ECO:0000256" key="9">
    <source>
        <dbReference type="ARBA" id="ARBA00022737"/>
    </source>
</evidence>
<evidence type="ECO:0000256" key="1">
    <source>
        <dbReference type="ARBA" id="ARBA00000968"/>
    </source>
</evidence>
<dbReference type="Gene3D" id="2.40.30.20">
    <property type="match status" value="2"/>
</dbReference>
<dbReference type="OrthoDB" id="9788537at2"/>
<dbReference type="FunFam" id="2.40.30.20:FF:000003">
    <property type="entry name" value="Riboflavin synthase, alpha subunit"/>
    <property type="match status" value="1"/>
</dbReference>
<proteinExistence type="predicted"/>
<dbReference type="SUPFAM" id="SSF63380">
    <property type="entry name" value="Riboflavin synthase domain-like"/>
    <property type="match status" value="2"/>
</dbReference>
<dbReference type="PANTHER" id="PTHR21098:SF12">
    <property type="entry name" value="RIBOFLAVIN SYNTHASE"/>
    <property type="match status" value="1"/>
</dbReference>
<dbReference type="NCBIfam" id="TIGR00187">
    <property type="entry name" value="ribE"/>
    <property type="match status" value="1"/>
</dbReference>
<organism evidence="13 14">
    <name type="scientific">Vineibacter terrae</name>
    <dbReference type="NCBI Taxonomy" id="2586908"/>
    <lineage>
        <taxon>Bacteria</taxon>
        <taxon>Pseudomonadati</taxon>
        <taxon>Pseudomonadota</taxon>
        <taxon>Alphaproteobacteria</taxon>
        <taxon>Hyphomicrobiales</taxon>
        <taxon>Vineibacter</taxon>
    </lineage>
</organism>
<comment type="catalytic activity">
    <reaction evidence="1">
        <text>2 6,7-dimethyl-8-(1-D-ribityl)lumazine + H(+) = 5-amino-6-(D-ribitylamino)uracil + riboflavin</text>
        <dbReference type="Rhea" id="RHEA:20772"/>
        <dbReference type="ChEBI" id="CHEBI:15378"/>
        <dbReference type="ChEBI" id="CHEBI:15934"/>
        <dbReference type="ChEBI" id="CHEBI:57986"/>
        <dbReference type="ChEBI" id="CHEBI:58201"/>
        <dbReference type="EC" id="2.5.1.9"/>
    </reaction>
</comment>
<dbReference type="CDD" id="cd00402">
    <property type="entry name" value="Riboflavin_synthase_like"/>
    <property type="match status" value="1"/>
</dbReference>
<protein>
    <recommendedName>
        <fullName evidence="6 10">Riboflavin synthase</fullName>
        <ecNumber evidence="5 10">2.5.1.9</ecNumber>
    </recommendedName>
</protein>
<dbReference type="PANTHER" id="PTHR21098">
    <property type="entry name" value="RIBOFLAVIN SYNTHASE ALPHA CHAIN"/>
    <property type="match status" value="1"/>
</dbReference>
<dbReference type="GO" id="GO:0004746">
    <property type="term" value="F:riboflavin synthase activity"/>
    <property type="evidence" value="ECO:0007669"/>
    <property type="project" value="UniProtKB-UniRule"/>
</dbReference>
<dbReference type="RefSeq" id="WP_147849653.1">
    <property type="nucleotide sequence ID" value="NZ_VDUZ01000032.1"/>
</dbReference>
<comment type="pathway">
    <text evidence="3">Cofactor biosynthesis; riboflavin biosynthesis; riboflavin from 2-hydroxy-3-oxobutyl phosphate and 5-amino-6-(D-ribitylamino)uracil: step 2/2.</text>
</comment>
<evidence type="ECO:0000313" key="13">
    <source>
        <dbReference type="EMBL" id="TXL72494.1"/>
    </source>
</evidence>
<dbReference type="InterPro" id="IPR017938">
    <property type="entry name" value="Riboflavin_synthase-like_b-brl"/>
</dbReference>
<keyword evidence="9" id="KW-0677">Repeat</keyword>
<feature type="repeat" description="Lumazine-binding" evidence="11">
    <location>
        <begin position="103"/>
        <end position="199"/>
    </location>
</feature>
<dbReference type="InterPro" id="IPR023366">
    <property type="entry name" value="ATP_synth_asu-like_sf"/>
</dbReference>
<dbReference type="GO" id="GO:0009231">
    <property type="term" value="P:riboflavin biosynthetic process"/>
    <property type="evidence" value="ECO:0007669"/>
    <property type="project" value="UniProtKB-KW"/>
</dbReference>
<dbReference type="PROSITE" id="PS51177">
    <property type="entry name" value="LUMAZINE_BIND"/>
    <property type="match status" value="2"/>
</dbReference>
<evidence type="ECO:0000256" key="8">
    <source>
        <dbReference type="ARBA" id="ARBA00022679"/>
    </source>
</evidence>
<dbReference type="PIRSF" id="PIRSF000498">
    <property type="entry name" value="Riboflavin_syn_A"/>
    <property type="match status" value="1"/>
</dbReference>
<comment type="caution">
    <text evidence="13">The sequence shown here is derived from an EMBL/GenBank/DDBJ whole genome shotgun (WGS) entry which is preliminary data.</text>
</comment>
<evidence type="ECO:0000256" key="4">
    <source>
        <dbReference type="ARBA" id="ARBA00011233"/>
    </source>
</evidence>
<dbReference type="EC" id="2.5.1.9" evidence="5 10"/>
<keyword evidence="14" id="KW-1185">Reference proteome</keyword>
<sequence length="204" mass="21725">MFTGIITDVGEVTDITRAGDAGDQRFTIATRFDMETVPIGASICCSGCCLTVTTKGQAQGRGWFTADASGETLSKTTLGTWQVGRRINLERSLKLGDELGGHLVYGHVDGVGRIVSITPEGGSLRFVFETPDALAGFMASKGSVAVDGVSLTVNEVDGRRFGVNIIAHTQAETTFAHVKPGDAVNLEADMLARYVARLLERTRQ</sequence>
<dbReference type="InterPro" id="IPR026017">
    <property type="entry name" value="Lumazine-bd_dom"/>
</dbReference>
<dbReference type="Proteomes" id="UP000321638">
    <property type="component" value="Unassembled WGS sequence"/>
</dbReference>
<dbReference type="NCBIfam" id="NF006767">
    <property type="entry name" value="PRK09289.1"/>
    <property type="match status" value="1"/>
</dbReference>
<name>A0A5C8PGS0_9HYPH</name>
<dbReference type="InterPro" id="IPR001783">
    <property type="entry name" value="Lumazine-bd"/>
</dbReference>
<dbReference type="FunFam" id="2.40.30.20:FF:000004">
    <property type="entry name" value="Riboflavin synthase, alpha subunit"/>
    <property type="match status" value="1"/>
</dbReference>
<feature type="repeat" description="Lumazine-binding" evidence="11">
    <location>
        <begin position="1"/>
        <end position="102"/>
    </location>
</feature>
<evidence type="ECO:0000256" key="11">
    <source>
        <dbReference type="PROSITE-ProRule" id="PRU00524"/>
    </source>
</evidence>
<feature type="domain" description="Lumazine-binding" evidence="12">
    <location>
        <begin position="103"/>
        <end position="199"/>
    </location>
</feature>
<feature type="domain" description="Lumazine-binding" evidence="12">
    <location>
        <begin position="1"/>
        <end position="102"/>
    </location>
</feature>
<evidence type="ECO:0000256" key="10">
    <source>
        <dbReference type="NCBIfam" id="TIGR00187"/>
    </source>
</evidence>
<reference evidence="13 14" key="1">
    <citation type="submission" date="2019-06" db="EMBL/GenBank/DDBJ databases">
        <title>New taxonomy in bacterial strain CC-CFT640, isolated from vineyard.</title>
        <authorList>
            <person name="Lin S.-Y."/>
            <person name="Tsai C.-F."/>
            <person name="Young C.-C."/>
        </authorList>
    </citation>
    <scope>NUCLEOTIDE SEQUENCE [LARGE SCALE GENOMIC DNA]</scope>
    <source>
        <strain evidence="13 14">CC-CFT640</strain>
    </source>
</reference>
<evidence type="ECO:0000313" key="14">
    <source>
        <dbReference type="Proteomes" id="UP000321638"/>
    </source>
</evidence>
<evidence type="ECO:0000256" key="5">
    <source>
        <dbReference type="ARBA" id="ARBA00012827"/>
    </source>
</evidence>
<gene>
    <name evidence="13" type="ORF">FHP25_24670</name>
</gene>
<keyword evidence="7" id="KW-0686">Riboflavin biosynthesis</keyword>
<comment type="subunit">
    <text evidence="4">Homotrimer.</text>
</comment>
<evidence type="ECO:0000256" key="2">
    <source>
        <dbReference type="ARBA" id="ARBA00002803"/>
    </source>
</evidence>
<evidence type="ECO:0000256" key="7">
    <source>
        <dbReference type="ARBA" id="ARBA00022619"/>
    </source>
</evidence>
<evidence type="ECO:0000256" key="3">
    <source>
        <dbReference type="ARBA" id="ARBA00004887"/>
    </source>
</evidence>
<comment type="function">
    <text evidence="2">Catalyzes the dismutation of two molecules of 6,7-dimethyl-8-ribityllumazine, resulting in the formation of riboflavin and 5-amino-6-(D-ribitylamino)uracil.</text>
</comment>
<dbReference type="Pfam" id="PF00677">
    <property type="entry name" value="Lum_binding"/>
    <property type="match status" value="2"/>
</dbReference>
<accession>A0A5C8PGS0</accession>